<sequence length="191" mass="20901">RSPRRVDPPQEVVAIPSRMLEGAAASIRTSRLMSFVEVWKVFYAMAKLGCSVHRPRLLGLTVRGVTGQVEQDYNDLYGPSSAGSYVAPGVLHGDPDVVRASVVSDSQLSVDESQPGSQTFQTAPSLPAWALFFAGVDSAPLRQAPAIPPQYEPRKLSFYGLLAGSRNRPDLSWVDSEVYVRGLSPQWQDVW</sequence>
<feature type="non-terminal residue" evidence="1">
    <location>
        <position position="191"/>
    </location>
</feature>
<gene>
    <name evidence="1" type="ORF">FOZ62_014062</name>
</gene>
<name>A0A7J6UBS6_PEROL</name>
<protein>
    <submittedName>
        <fullName evidence="1">Uncharacterized protein</fullName>
    </submittedName>
</protein>
<comment type="caution">
    <text evidence="1">The sequence shown here is derived from an EMBL/GenBank/DDBJ whole genome shotgun (WGS) entry which is preliminary data.</text>
</comment>
<evidence type="ECO:0000313" key="1">
    <source>
        <dbReference type="EMBL" id="KAF4754656.1"/>
    </source>
</evidence>
<organism evidence="1 2">
    <name type="scientific">Perkinsus olseni</name>
    <name type="common">Perkinsus atlanticus</name>
    <dbReference type="NCBI Taxonomy" id="32597"/>
    <lineage>
        <taxon>Eukaryota</taxon>
        <taxon>Sar</taxon>
        <taxon>Alveolata</taxon>
        <taxon>Perkinsozoa</taxon>
        <taxon>Perkinsea</taxon>
        <taxon>Perkinsida</taxon>
        <taxon>Perkinsidae</taxon>
        <taxon>Perkinsus</taxon>
    </lineage>
</organism>
<accession>A0A7J6UBS6</accession>
<dbReference type="EMBL" id="JABANM010001221">
    <property type="protein sequence ID" value="KAF4754656.1"/>
    <property type="molecule type" value="Genomic_DNA"/>
</dbReference>
<dbReference type="AlphaFoldDB" id="A0A7J6UBS6"/>
<evidence type="ECO:0000313" key="2">
    <source>
        <dbReference type="Proteomes" id="UP000574390"/>
    </source>
</evidence>
<proteinExistence type="predicted"/>
<feature type="non-terminal residue" evidence="1">
    <location>
        <position position="1"/>
    </location>
</feature>
<dbReference type="Proteomes" id="UP000574390">
    <property type="component" value="Unassembled WGS sequence"/>
</dbReference>
<reference evidence="1 2" key="1">
    <citation type="submission" date="2020-04" db="EMBL/GenBank/DDBJ databases">
        <title>Perkinsus olseni comparative genomics.</title>
        <authorList>
            <person name="Bogema D.R."/>
        </authorList>
    </citation>
    <scope>NUCLEOTIDE SEQUENCE [LARGE SCALE GENOMIC DNA]</scope>
    <source>
        <strain evidence="1">ATCC PRA-205</strain>
    </source>
</reference>